<evidence type="ECO:0000313" key="1">
    <source>
        <dbReference type="EMBL" id="KAJ4153019.1"/>
    </source>
</evidence>
<evidence type="ECO:0000313" key="2">
    <source>
        <dbReference type="Proteomes" id="UP001144673"/>
    </source>
</evidence>
<dbReference type="AlphaFoldDB" id="A0A9W8QEV7"/>
<proteinExistence type="predicted"/>
<gene>
    <name evidence="1" type="ORF">LMH87_009531</name>
</gene>
<comment type="caution">
    <text evidence="1">The sequence shown here is derived from an EMBL/GenBank/DDBJ whole genome shotgun (WGS) entry which is preliminary data.</text>
</comment>
<dbReference type="Proteomes" id="UP001144673">
    <property type="component" value="Chromosome 5"/>
</dbReference>
<dbReference type="RefSeq" id="XP_056053677.1">
    <property type="nucleotide sequence ID" value="XM_056196540.1"/>
</dbReference>
<keyword evidence="2" id="KW-1185">Reference proteome</keyword>
<reference evidence="1" key="1">
    <citation type="journal article" date="2023" name="Access Microbiol">
        <title>De-novo genome assembly for Akanthomyces muscarius, a biocontrol agent of insect agricultural pests.</title>
        <authorList>
            <person name="Erdos Z."/>
            <person name="Studholme D.J."/>
            <person name="Raymond B."/>
            <person name="Sharma M."/>
        </authorList>
    </citation>
    <scope>NUCLEOTIDE SEQUENCE</scope>
    <source>
        <strain evidence="1">Ve6</strain>
    </source>
</reference>
<dbReference type="EMBL" id="JAJHUN010000008">
    <property type="protein sequence ID" value="KAJ4153019.1"/>
    <property type="molecule type" value="Genomic_DNA"/>
</dbReference>
<accession>A0A9W8QEV7</accession>
<sequence>MLRGKSLVIGSVLLKDGNVLFDSAGPPQSIFGHNISRSTIFDYNTVFRHGWTPENVAQKNNGESWAIRDKCPAENDYAKKWDAERGPQPRRK</sequence>
<dbReference type="GeneID" id="80896690"/>
<dbReference type="KEGG" id="amus:LMH87_009531"/>
<organism evidence="1 2">
    <name type="scientific">Akanthomyces muscarius</name>
    <name type="common">Entomopathogenic fungus</name>
    <name type="synonym">Lecanicillium muscarium</name>
    <dbReference type="NCBI Taxonomy" id="2231603"/>
    <lineage>
        <taxon>Eukaryota</taxon>
        <taxon>Fungi</taxon>
        <taxon>Dikarya</taxon>
        <taxon>Ascomycota</taxon>
        <taxon>Pezizomycotina</taxon>
        <taxon>Sordariomycetes</taxon>
        <taxon>Hypocreomycetidae</taxon>
        <taxon>Hypocreales</taxon>
        <taxon>Cordycipitaceae</taxon>
        <taxon>Akanthomyces</taxon>
    </lineage>
</organism>
<protein>
    <submittedName>
        <fullName evidence="1">Uncharacterized protein</fullName>
    </submittedName>
</protein>
<name>A0A9W8QEV7_AKAMU</name>